<feature type="signal peptide" evidence="2">
    <location>
        <begin position="1"/>
        <end position="20"/>
    </location>
</feature>
<gene>
    <name evidence="4" type="ORF">CEW87_15300</name>
</gene>
<evidence type="ECO:0000313" key="4">
    <source>
        <dbReference type="EMBL" id="AWI80611.1"/>
    </source>
</evidence>
<feature type="domain" description="DUF4124" evidence="3">
    <location>
        <begin position="13"/>
        <end position="54"/>
    </location>
</feature>
<dbReference type="InterPro" id="IPR025392">
    <property type="entry name" value="DUF4124"/>
</dbReference>
<feature type="compositionally biased region" description="Basic and acidic residues" evidence="1">
    <location>
        <begin position="64"/>
        <end position="79"/>
    </location>
</feature>
<evidence type="ECO:0000256" key="1">
    <source>
        <dbReference type="SAM" id="MobiDB-lite"/>
    </source>
</evidence>
<feature type="compositionally biased region" description="Polar residues" evidence="1">
    <location>
        <begin position="52"/>
        <end position="62"/>
    </location>
</feature>
<feature type="region of interest" description="Disordered" evidence="1">
    <location>
        <begin position="43"/>
        <end position="105"/>
    </location>
</feature>
<sequence>MRIFILAVSGIIFLSAPASAQVFKCVEDGSGKIVFSDVPCHGKTSGRPVDASPNTIDASGSREQALRREVQELRERMNKYESASQASRSPSDQQSPRIDSRACEQARRSYDIEAGSLMQNRAAIEAKRSAMYGACGMREPTRIEIRNEYRTLRSR</sequence>
<accession>A0A2U8H4B1</accession>
<evidence type="ECO:0000259" key="3">
    <source>
        <dbReference type="Pfam" id="PF13511"/>
    </source>
</evidence>
<dbReference type="AlphaFoldDB" id="A0A2U8H4B1"/>
<name>A0A2U8H4B1_9RHOO</name>
<dbReference type="Proteomes" id="UP000244902">
    <property type="component" value="Chromosome"/>
</dbReference>
<keyword evidence="2" id="KW-0732">Signal</keyword>
<dbReference type="Pfam" id="PF13511">
    <property type="entry name" value="DUF4124"/>
    <property type="match status" value="1"/>
</dbReference>
<feature type="compositionally biased region" description="Polar residues" evidence="1">
    <location>
        <begin position="81"/>
        <end position="97"/>
    </location>
</feature>
<feature type="chain" id="PRO_5016128071" description="DUF4124 domain-containing protein" evidence="2">
    <location>
        <begin position="21"/>
        <end position="155"/>
    </location>
</feature>
<dbReference type="EMBL" id="CP022188">
    <property type="protein sequence ID" value="AWI80611.1"/>
    <property type="molecule type" value="Genomic_DNA"/>
</dbReference>
<proteinExistence type="predicted"/>
<dbReference type="OrthoDB" id="8853421at2"/>
<evidence type="ECO:0000256" key="2">
    <source>
        <dbReference type="SAM" id="SignalP"/>
    </source>
</evidence>
<organism evidence="4 5">
    <name type="scientific">Parazoarcus communis</name>
    <dbReference type="NCBI Taxonomy" id="41977"/>
    <lineage>
        <taxon>Bacteria</taxon>
        <taxon>Pseudomonadati</taxon>
        <taxon>Pseudomonadota</taxon>
        <taxon>Betaproteobacteria</taxon>
        <taxon>Rhodocyclales</taxon>
        <taxon>Zoogloeaceae</taxon>
        <taxon>Parazoarcus</taxon>
    </lineage>
</organism>
<reference evidence="4 5" key="1">
    <citation type="submission" date="2017-06" db="EMBL/GenBank/DDBJ databases">
        <title>Azoarcus sp. TSNA42 complete genome sequence.</title>
        <authorList>
            <person name="Woo J.-H."/>
            <person name="Kim H.-S."/>
        </authorList>
    </citation>
    <scope>NUCLEOTIDE SEQUENCE [LARGE SCALE GENOMIC DNA]</scope>
    <source>
        <strain evidence="4 5">TSNA42</strain>
    </source>
</reference>
<protein>
    <recommendedName>
        <fullName evidence="3">DUF4124 domain-containing protein</fullName>
    </recommendedName>
</protein>
<evidence type="ECO:0000313" key="5">
    <source>
        <dbReference type="Proteomes" id="UP000244902"/>
    </source>
</evidence>